<proteinExistence type="predicted"/>
<evidence type="ECO:0008006" key="4">
    <source>
        <dbReference type="Google" id="ProtNLM"/>
    </source>
</evidence>
<feature type="transmembrane region" description="Helical" evidence="1">
    <location>
        <begin position="172"/>
        <end position="189"/>
    </location>
</feature>
<keyword evidence="1" id="KW-1133">Transmembrane helix</keyword>
<keyword evidence="1" id="KW-0812">Transmembrane</keyword>
<feature type="transmembrane region" description="Helical" evidence="1">
    <location>
        <begin position="54"/>
        <end position="74"/>
    </location>
</feature>
<keyword evidence="1" id="KW-0472">Membrane</keyword>
<sequence length="229" mass="27197">MKIKTIAKVTYFSAAFFTILWSTIEDKQWMLYSKALVLPSIVFYYLIRTQFKIDFLKGAIFLFSYLGALYPLLFPDKDETVYILCYLFSNVLLLGYLLPNFIKWYSKYSYSLILIVFTSVLLTILAYFILTLQFEKMHIPIFYLVVYAIILSFLVFIAVVEYNRKSNRCNSNLLLLAILYLLSDCFYMFNKFYVPFSIFNFINVSTQVFSYYFLVHFFILNQKEASKLN</sequence>
<evidence type="ECO:0000313" key="2">
    <source>
        <dbReference type="EMBL" id="OCB78620.1"/>
    </source>
</evidence>
<dbReference type="STRING" id="1763534.GCA_001831475_01746"/>
<dbReference type="AlphaFoldDB" id="A0A1B9E9I0"/>
<evidence type="ECO:0000256" key="1">
    <source>
        <dbReference type="SAM" id="Phobius"/>
    </source>
</evidence>
<name>A0A1B9E9I0_9FLAO</name>
<dbReference type="EMBL" id="LVEP01000002">
    <property type="protein sequence ID" value="OCB78620.1"/>
    <property type="molecule type" value="Genomic_DNA"/>
</dbReference>
<feature type="transmembrane region" description="Helical" evidence="1">
    <location>
        <begin position="201"/>
        <end position="220"/>
    </location>
</feature>
<reference evidence="2 3" key="1">
    <citation type="submission" date="2016-03" db="EMBL/GenBank/DDBJ databases">
        <authorList>
            <person name="Ploux O."/>
        </authorList>
    </citation>
    <scope>NUCLEOTIDE SEQUENCE [LARGE SCALE GENOMIC DNA]</scope>
    <source>
        <strain evidence="2 3">LPB0076</strain>
    </source>
</reference>
<evidence type="ECO:0000313" key="3">
    <source>
        <dbReference type="Proteomes" id="UP000093510"/>
    </source>
</evidence>
<organism evidence="2 3">
    <name type="scientific">Flavobacterium crassostreae</name>
    <dbReference type="NCBI Taxonomy" id="1763534"/>
    <lineage>
        <taxon>Bacteria</taxon>
        <taxon>Pseudomonadati</taxon>
        <taxon>Bacteroidota</taxon>
        <taxon>Flavobacteriia</taxon>
        <taxon>Flavobacteriales</taxon>
        <taxon>Flavobacteriaceae</taxon>
        <taxon>Flavobacterium</taxon>
    </lineage>
</organism>
<feature type="transmembrane region" description="Helical" evidence="1">
    <location>
        <begin position="7"/>
        <end position="24"/>
    </location>
</feature>
<keyword evidence="3" id="KW-1185">Reference proteome</keyword>
<feature type="transmembrane region" description="Helical" evidence="1">
    <location>
        <begin position="141"/>
        <end position="160"/>
    </location>
</feature>
<gene>
    <name evidence="2" type="ORF">LPBF_01075</name>
</gene>
<protein>
    <recommendedName>
        <fullName evidence="4">YhhN-like protein</fullName>
    </recommendedName>
</protein>
<feature type="transmembrane region" description="Helical" evidence="1">
    <location>
        <begin position="110"/>
        <end position="129"/>
    </location>
</feature>
<feature type="transmembrane region" description="Helical" evidence="1">
    <location>
        <begin position="30"/>
        <end position="47"/>
    </location>
</feature>
<dbReference type="RefSeq" id="WP_066331329.1">
    <property type="nucleotide sequence ID" value="NZ_CP017688.1"/>
</dbReference>
<comment type="caution">
    <text evidence="2">The sequence shown here is derived from an EMBL/GenBank/DDBJ whole genome shotgun (WGS) entry which is preliminary data.</text>
</comment>
<dbReference type="Proteomes" id="UP000093510">
    <property type="component" value="Unassembled WGS sequence"/>
</dbReference>
<feature type="transmembrane region" description="Helical" evidence="1">
    <location>
        <begin position="80"/>
        <end position="98"/>
    </location>
</feature>
<accession>A0A1B9E9I0</accession>
<dbReference type="OrthoDB" id="1377116at2"/>